<reference evidence="1 2" key="1">
    <citation type="journal article" date="2012" name="J. Bacteriol.">
        <title>Draft Genome Sequence of Mesorhizobium alhagi CCNWXJ12-2T, a Novel Salt-Resistant Species Isolated from the Desert of Northwestern China.</title>
        <authorList>
            <person name="Zhou M."/>
            <person name="Chen W."/>
            <person name="Chen H."/>
            <person name="Wei G."/>
        </authorList>
    </citation>
    <scope>NUCLEOTIDE SEQUENCE [LARGE SCALE GENOMIC DNA]</scope>
    <source>
        <strain evidence="1 2">CCNWXJ12-2</strain>
    </source>
</reference>
<keyword evidence="2" id="KW-1185">Reference proteome</keyword>
<sequence>MTERDTQGLESKYDDQTEILTVIVDRKIIDDKGSMDKLLEIVQKRLGNPEVRGVLIFPRKGS</sequence>
<dbReference type="EMBL" id="AHAM01000099">
    <property type="protein sequence ID" value="EHK56787.1"/>
    <property type="molecule type" value="Genomic_DNA"/>
</dbReference>
<accession>H0HR53</accession>
<dbReference type="RefSeq" id="WP_008836263.1">
    <property type="nucleotide sequence ID" value="NZ_AHAM01000099.1"/>
</dbReference>
<name>H0HR53_9HYPH</name>
<dbReference type="AlphaFoldDB" id="H0HR53"/>
<proteinExistence type="predicted"/>
<organism evidence="1 2">
    <name type="scientific">Mesorhizobium alhagi CCNWXJ12-2</name>
    <dbReference type="NCBI Taxonomy" id="1107882"/>
    <lineage>
        <taxon>Bacteria</taxon>
        <taxon>Pseudomonadati</taxon>
        <taxon>Pseudomonadota</taxon>
        <taxon>Alphaproteobacteria</taxon>
        <taxon>Hyphomicrobiales</taxon>
        <taxon>Phyllobacteriaceae</taxon>
        <taxon>Allomesorhizobium</taxon>
    </lineage>
</organism>
<evidence type="ECO:0000313" key="2">
    <source>
        <dbReference type="Proteomes" id="UP000003250"/>
    </source>
</evidence>
<gene>
    <name evidence="1" type="ORF">MAXJ12_13181</name>
</gene>
<evidence type="ECO:0000313" key="1">
    <source>
        <dbReference type="EMBL" id="EHK56787.1"/>
    </source>
</evidence>
<dbReference type="Proteomes" id="UP000003250">
    <property type="component" value="Unassembled WGS sequence"/>
</dbReference>
<protein>
    <submittedName>
        <fullName evidence="1">Uncharacterized protein</fullName>
    </submittedName>
</protein>